<reference evidence="1" key="1">
    <citation type="submission" date="2017-03" db="EMBL/GenBank/DDBJ databases">
        <title>The mitochondrial genome of the carnivorous plant Utricularia reniformis (Lentibulariaceae): structure, comparative analysis and evolutionary landmarks.</title>
        <authorList>
            <person name="Silva S.R."/>
            <person name="Alvarenga D.O."/>
            <person name="Michael T.P."/>
            <person name="Miranda V.F.O."/>
            <person name="Varani A.M."/>
        </authorList>
    </citation>
    <scope>NUCLEOTIDE SEQUENCE</scope>
</reference>
<dbReference type="EMBL" id="KY774314">
    <property type="protein sequence ID" value="ART32316.1"/>
    <property type="molecule type" value="Genomic_DNA"/>
</dbReference>
<keyword evidence="1" id="KW-0496">Mitochondrion</keyword>
<protein>
    <submittedName>
        <fullName evidence="1">Uncharacterized protein</fullName>
    </submittedName>
</protein>
<organism evidence="1">
    <name type="scientific">Utricularia reniformis</name>
    <dbReference type="NCBI Taxonomy" id="192314"/>
    <lineage>
        <taxon>Eukaryota</taxon>
        <taxon>Viridiplantae</taxon>
        <taxon>Streptophyta</taxon>
        <taxon>Embryophyta</taxon>
        <taxon>Tracheophyta</taxon>
        <taxon>Spermatophyta</taxon>
        <taxon>Magnoliopsida</taxon>
        <taxon>eudicotyledons</taxon>
        <taxon>Gunneridae</taxon>
        <taxon>Pentapetalae</taxon>
        <taxon>asterids</taxon>
        <taxon>lamiids</taxon>
        <taxon>Lamiales</taxon>
        <taxon>Lentibulariaceae</taxon>
        <taxon>Utricularia</taxon>
    </lineage>
</organism>
<name>A0A1Y0B4D3_9LAMI</name>
<proteinExistence type="predicted"/>
<sequence length="35" mass="4237">MGDGQSRSRKSSRRFMELANESSYVWECFQKLFFQ</sequence>
<dbReference type="AlphaFoldDB" id="A0A1Y0B4D3"/>
<geneLocation type="mitochondrion" evidence="1"/>
<gene>
    <name evidence="1" type="ORF">AEK19_MT2168</name>
</gene>
<evidence type="ECO:0000313" key="1">
    <source>
        <dbReference type="EMBL" id="ART32316.1"/>
    </source>
</evidence>
<accession>A0A1Y0B4D3</accession>